<dbReference type="InterPro" id="IPR045120">
    <property type="entry name" value="Suco/Slp1-like"/>
</dbReference>
<keyword evidence="10" id="KW-0325">Glycoprotein</keyword>
<feature type="compositionally biased region" description="Polar residues" evidence="16">
    <location>
        <begin position="892"/>
        <end position="904"/>
    </location>
</feature>
<proteinExistence type="predicted"/>
<feature type="compositionally biased region" description="Polar residues" evidence="16">
    <location>
        <begin position="820"/>
        <end position="833"/>
    </location>
</feature>
<dbReference type="OrthoDB" id="266334at2759"/>
<evidence type="ECO:0000256" key="17">
    <source>
        <dbReference type="SAM" id="SignalP"/>
    </source>
</evidence>
<feature type="region of interest" description="Disordered" evidence="16">
    <location>
        <begin position="472"/>
        <end position="495"/>
    </location>
</feature>
<feature type="chain" id="PRO_5035776219" description="SUN domain-containing ossification factor" evidence="17">
    <location>
        <begin position="22"/>
        <end position="1337"/>
    </location>
</feature>
<keyword evidence="7" id="KW-1133">Transmembrane helix</keyword>
<keyword evidence="4 17" id="KW-0732">Signal</keyword>
<dbReference type="GO" id="GO:0001503">
    <property type="term" value="P:ossification"/>
    <property type="evidence" value="ECO:0007669"/>
    <property type="project" value="UniProtKB-KW"/>
</dbReference>
<keyword evidence="8" id="KW-0175">Coiled coil</keyword>
<evidence type="ECO:0000256" key="15">
    <source>
        <dbReference type="ARBA" id="ARBA00081911"/>
    </source>
</evidence>
<evidence type="ECO:0000256" key="8">
    <source>
        <dbReference type="ARBA" id="ARBA00023054"/>
    </source>
</evidence>
<evidence type="ECO:0000256" key="12">
    <source>
        <dbReference type="ARBA" id="ARBA00055064"/>
    </source>
</evidence>
<dbReference type="Proteomes" id="UP000694389">
    <property type="component" value="Unassembled WGS sequence"/>
</dbReference>
<feature type="compositionally biased region" description="Polar residues" evidence="16">
    <location>
        <begin position="168"/>
        <end position="181"/>
    </location>
</feature>
<feature type="compositionally biased region" description="Polar residues" evidence="16">
    <location>
        <begin position="961"/>
        <end position="975"/>
    </location>
</feature>
<gene>
    <name evidence="19" type="primary">LOC127364415</name>
</gene>
<keyword evidence="9" id="KW-0472">Membrane</keyword>
<reference evidence="19" key="2">
    <citation type="submission" date="2025-09" db="UniProtKB">
        <authorList>
            <consortium name="Ensembl"/>
        </authorList>
    </citation>
    <scope>IDENTIFICATION</scope>
</reference>
<feature type="compositionally biased region" description="Basic and acidic residues" evidence="16">
    <location>
        <begin position="795"/>
        <end position="815"/>
    </location>
</feature>
<evidence type="ECO:0000313" key="20">
    <source>
        <dbReference type="Proteomes" id="UP000694389"/>
    </source>
</evidence>
<keyword evidence="3" id="KW-0812">Transmembrane</keyword>
<evidence type="ECO:0000256" key="11">
    <source>
        <dbReference type="ARBA" id="ARBA00034697"/>
    </source>
</evidence>
<reference evidence="19" key="1">
    <citation type="submission" date="2025-08" db="UniProtKB">
        <authorList>
            <consortium name="Ensembl"/>
        </authorList>
    </citation>
    <scope>IDENTIFICATION</scope>
</reference>
<feature type="compositionally biased region" description="Acidic residues" evidence="16">
    <location>
        <begin position="472"/>
        <end position="489"/>
    </location>
</feature>
<dbReference type="InterPro" id="IPR012919">
    <property type="entry name" value="SUN_dom"/>
</dbReference>
<comment type="function">
    <text evidence="12">Required for bone modeling during late embryogenesis. Regulates type I collagen synthesis in osteoblasts during their postnatal maturation.</text>
</comment>
<keyword evidence="1" id="KW-0217">Developmental protein</keyword>
<dbReference type="GeneID" id="127364415"/>
<evidence type="ECO:0000259" key="18">
    <source>
        <dbReference type="PROSITE" id="PS51469"/>
    </source>
</evidence>
<dbReference type="GO" id="GO:0030867">
    <property type="term" value="C:rough endoplasmic reticulum membrane"/>
    <property type="evidence" value="ECO:0007669"/>
    <property type="project" value="UniProtKB-SubCell"/>
</dbReference>
<dbReference type="GO" id="GO:0034975">
    <property type="term" value="P:protein folding in endoplasmic reticulum"/>
    <property type="evidence" value="ECO:0007669"/>
    <property type="project" value="TreeGrafter"/>
</dbReference>
<evidence type="ECO:0000256" key="13">
    <source>
        <dbReference type="ARBA" id="ARBA00067685"/>
    </source>
</evidence>
<feature type="compositionally biased region" description="Polar residues" evidence="16">
    <location>
        <begin position="694"/>
        <end position="703"/>
    </location>
</feature>
<feature type="compositionally biased region" description="Polar residues" evidence="16">
    <location>
        <begin position="533"/>
        <end position="560"/>
    </location>
</feature>
<feature type="compositionally biased region" description="Polar residues" evidence="16">
    <location>
        <begin position="242"/>
        <end position="255"/>
    </location>
</feature>
<keyword evidence="5" id="KW-0256">Endoplasmic reticulum</keyword>
<evidence type="ECO:0000313" key="19">
    <source>
        <dbReference type="Ensembl" id="ENSDLAP00005021390.2"/>
    </source>
</evidence>
<dbReference type="Pfam" id="PF07738">
    <property type="entry name" value="Sad1_UNC"/>
    <property type="match status" value="1"/>
</dbReference>
<feature type="domain" description="SUN" evidence="18">
    <location>
        <begin position="294"/>
        <end position="467"/>
    </location>
</feature>
<dbReference type="RefSeq" id="XP_051257884.1">
    <property type="nucleotide sequence ID" value="XM_051401924.1"/>
</dbReference>
<feature type="compositionally biased region" description="Basic and acidic residues" evidence="16">
    <location>
        <begin position="715"/>
        <end position="726"/>
    </location>
</feature>
<feature type="region of interest" description="Disordered" evidence="16">
    <location>
        <begin position="116"/>
        <end position="135"/>
    </location>
</feature>
<feature type="signal peptide" evidence="17">
    <location>
        <begin position="1"/>
        <end position="21"/>
    </location>
</feature>
<comment type="subcellular location">
    <subcellularLocation>
        <location evidence="11">Rough endoplasmic reticulum membrane</location>
        <topology evidence="11">Single-pass type I membrane protein</topology>
    </subcellularLocation>
</comment>
<feature type="compositionally biased region" description="Polar residues" evidence="16">
    <location>
        <begin position="763"/>
        <end position="781"/>
    </location>
</feature>
<evidence type="ECO:0000256" key="16">
    <source>
        <dbReference type="SAM" id="MobiDB-lite"/>
    </source>
</evidence>
<dbReference type="FunFam" id="2.60.120.260:FF:000024">
    <property type="entry name" value="SUN domain containing ossification factor"/>
    <property type="match status" value="1"/>
</dbReference>
<feature type="region of interest" description="Disordered" evidence="16">
    <location>
        <begin position="165"/>
        <end position="282"/>
    </location>
</feature>
<dbReference type="PROSITE" id="PS51469">
    <property type="entry name" value="SUN"/>
    <property type="match status" value="1"/>
</dbReference>
<feature type="region of interest" description="Disordered" evidence="16">
    <location>
        <begin position="694"/>
        <end position="975"/>
    </location>
</feature>
<keyword evidence="6" id="KW-0892">Osteogenesis</keyword>
<evidence type="ECO:0000256" key="6">
    <source>
        <dbReference type="ARBA" id="ARBA00022855"/>
    </source>
</evidence>
<feature type="compositionally biased region" description="Basic and acidic residues" evidence="16">
    <location>
        <begin position="632"/>
        <end position="644"/>
    </location>
</feature>
<dbReference type="Gene3D" id="2.60.120.260">
    <property type="entry name" value="Galactose-binding domain-like"/>
    <property type="match status" value="1"/>
</dbReference>
<feature type="compositionally biased region" description="Low complexity" evidence="16">
    <location>
        <begin position="264"/>
        <end position="276"/>
    </location>
</feature>
<name>A0A8C4EQ03_DICLA</name>
<keyword evidence="2" id="KW-0597">Phosphoprotein</keyword>
<dbReference type="OMA" id="ERINCYE"/>
<protein>
    <recommendedName>
        <fullName evidence="13">SUN domain-containing ossification factor</fullName>
    </recommendedName>
    <alternativeName>
        <fullName evidence="15">Membrane protein CH1</fullName>
    </alternativeName>
    <alternativeName>
        <fullName evidence="14">SUN-like protein 1</fullName>
    </alternativeName>
</protein>
<feature type="compositionally biased region" description="Polar residues" evidence="16">
    <location>
        <begin position="208"/>
        <end position="231"/>
    </location>
</feature>
<dbReference type="GeneTree" id="ENSGT00390000013502"/>
<evidence type="ECO:0000256" key="1">
    <source>
        <dbReference type="ARBA" id="ARBA00022473"/>
    </source>
</evidence>
<evidence type="ECO:0000256" key="3">
    <source>
        <dbReference type="ARBA" id="ARBA00022692"/>
    </source>
</evidence>
<evidence type="ECO:0000256" key="5">
    <source>
        <dbReference type="ARBA" id="ARBA00022824"/>
    </source>
</evidence>
<evidence type="ECO:0000256" key="4">
    <source>
        <dbReference type="ARBA" id="ARBA00022729"/>
    </source>
</evidence>
<dbReference type="PANTHER" id="PTHR12953">
    <property type="entry name" value="MEMBRANE PROTEIN CH1 RELATED"/>
    <property type="match status" value="1"/>
</dbReference>
<dbReference type="GO" id="GO:0046850">
    <property type="term" value="P:regulation of bone remodeling"/>
    <property type="evidence" value="ECO:0007669"/>
    <property type="project" value="TreeGrafter"/>
</dbReference>
<keyword evidence="20" id="KW-1185">Reference proteome</keyword>
<feature type="compositionally biased region" description="Basic and acidic residues" evidence="16">
    <location>
        <begin position="125"/>
        <end position="134"/>
    </location>
</feature>
<evidence type="ECO:0000256" key="2">
    <source>
        <dbReference type="ARBA" id="ARBA00022553"/>
    </source>
</evidence>
<sequence>MKMTPLLWRVVSVWLCVTVVCWYPSCYVGCAESHQEAQRPVSSQDIGSEEESQEKIHYHKVEESSVSHAQSLSENEQLIEDALQKQEHTTQEVDKKQYSEAFEVEEPAVEVELEAHKGISQSEPEPEHSSENQHPETFTTQYQESAFLLPSSDPVSGFAAELKDNPDILNNQDNIPNSVSDDTSDVAAPEVLDSDLPPADCEEEENNPYDNDSSPPVVLENTSNVHTAGTKTHTEPPLSSPAAHSTQHLEVNASHTLKEPVQGSPVTTDTDSSVSSKDPEDIPTFDEWKRKVMEVEKEKTQSTHASNNGASHMVKKVQKNFNNYASVECGAKILGANLEAESTSAILKENMDLYMLNPCSNKIWFIIELCEPIQVKQLDIANFELFSSTPKDFLVSISDRYPTNKWLKLGTFHARDERTVQSFPLDEHLYAKYVKMFTKYIKVELVSHFGSEHFCPLSLIRVFGTSMVEEYEEIADPPERPDDPDDDLDYPPGYAPGEVKLSKDLIGSAKDVIFNMVNNIAVNVLGGGPEMQGNLSSQGVNMTEPSLQPETTTTDLTSVPDSEEEGSLPDPVVPATVAPSSETPEPETPTADTSKQELPPVEDKIVIPLEKDEEEHISSTITLLDKEELDEEKEKSDHNERQRETQNYCSVSPSFSSSCSASLQEYLHRQCSALLSKTRKCQTMDRKHMIIPIQTPTWHQPLSPSACPEPQQHYSEVHQPHEKEQASEQEPESGASPPETPQPPGNTAESHKESMSEPPLLEPSQTLNLPKPSATDSSSAKPTPIVETPQLSSEEPAKELGPEKSQDVLAEEKPIEPSASLGSSVYAQPSVGTTVDDVSVAPTEERSNIDVFQPEIKNAPIQTPDKTDHSQVLHPTTSPQLEYHPDPPAVPESSSTEVSHTAADTVTEPEPSGGHPVITDTRTEDFAEDIPTSSPFPSATSPSPLPISPSLSDIYADPPNGTEQNGNPVHGSSQKESVFMRLNNRIKALEMNMSLSGRYLEQLSQRYRKQMEEMQKAFNKTIIKLQNTSRIAEEQDQRQTESIQLLQGQLENVTQLVLNLSVTVSQLQTEVSDRQNYLLLSLALFLCLGLLLFANYCRISTVPPTIDPEPPIAKSYTYCCPERQFSSCDESGLKRSASYPLINSESFQLATTEGTVLLHRCYQGPEMLHAEETQGLCPANRKRRRRKMKPLEKVETLKPSFHAAQELCNGGVLCNGVPVTTNPTPLTKRLLQPVFRDSPSEGSSEASSHSDDPSFCGITTACSRICDGHPPPRTRAEKRALRRRRPKPSCAVVDLLQAPRRDKSEPLPISTIQDLMNRKTEQSSGKFGVNVALSGPV</sequence>
<feature type="region of interest" description="Disordered" evidence="16">
    <location>
        <begin position="533"/>
        <end position="654"/>
    </location>
</feature>
<evidence type="ECO:0000256" key="10">
    <source>
        <dbReference type="ARBA" id="ARBA00023180"/>
    </source>
</evidence>
<accession>A0A8C4EQ03</accession>
<feature type="compositionally biased region" description="Low complexity" evidence="16">
    <location>
        <begin position="931"/>
        <end position="952"/>
    </location>
</feature>
<organism evidence="19 20">
    <name type="scientific">Dicentrarchus labrax</name>
    <name type="common">European seabass</name>
    <name type="synonym">Morone labrax</name>
    <dbReference type="NCBI Taxonomy" id="13489"/>
    <lineage>
        <taxon>Eukaryota</taxon>
        <taxon>Metazoa</taxon>
        <taxon>Chordata</taxon>
        <taxon>Craniata</taxon>
        <taxon>Vertebrata</taxon>
        <taxon>Euteleostomi</taxon>
        <taxon>Actinopterygii</taxon>
        <taxon>Neopterygii</taxon>
        <taxon>Teleostei</taxon>
        <taxon>Neoteleostei</taxon>
        <taxon>Acanthomorphata</taxon>
        <taxon>Eupercaria</taxon>
        <taxon>Moronidae</taxon>
        <taxon>Dicentrarchus</taxon>
    </lineage>
</organism>
<dbReference type="Ensembl" id="ENSDLAT00005022897.2">
    <property type="protein sequence ID" value="ENSDLAP00005021390.2"/>
    <property type="gene ID" value="ENSDLAG00005009898.2"/>
</dbReference>
<evidence type="ECO:0000256" key="7">
    <source>
        <dbReference type="ARBA" id="ARBA00022989"/>
    </source>
</evidence>
<feature type="region of interest" description="Disordered" evidence="16">
    <location>
        <begin position="1267"/>
        <end position="1287"/>
    </location>
</feature>
<evidence type="ECO:0000256" key="9">
    <source>
        <dbReference type="ARBA" id="ARBA00023136"/>
    </source>
</evidence>
<dbReference type="PANTHER" id="PTHR12953:SF0">
    <property type="entry name" value="SUN DOMAIN-CONTAINING OSSIFICATION FACTOR"/>
    <property type="match status" value="1"/>
</dbReference>
<evidence type="ECO:0000256" key="14">
    <source>
        <dbReference type="ARBA" id="ARBA00075366"/>
    </source>
</evidence>